<dbReference type="PROSITE" id="PS50112">
    <property type="entry name" value="PAS"/>
    <property type="match status" value="1"/>
</dbReference>
<dbReference type="AlphaFoldDB" id="A0A6C0GEQ2"/>
<comment type="catalytic activity">
    <reaction evidence="1">
        <text>ATP + protein L-histidine = ADP + protein N-phospho-L-histidine.</text>
        <dbReference type="EC" id="2.7.13.3"/>
    </reaction>
</comment>
<dbReference type="RefSeq" id="WP_162442317.1">
    <property type="nucleotide sequence ID" value="NZ_CP048222.1"/>
</dbReference>
<dbReference type="EC" id="2.7.13.3" evidence="2"/>
<dbReference type="SUPFAM" id="SSF55874">
    <property type="entry name" value="ATPase domain of HSP90 chaperone/DNA topoisomerase II/histidine kinase"/>
    <property type="match status" value="1"/>
</dbReference>
<dbReference type="PROSITE" id="PS50109">
    <property type="entry name" value="HIS_KIN"/>
    <property type="match status" value="1"/>
</dbReference>
<evidence type="ECO:0000259" key="8">
    <source>
        <dbReference type="PROSITE" id="PS50112"/>
    </source>
</evidence>
<protein>
    <recommendedName>
        <fullName evidence="2">histidine kinase</fullName>
        <ecNumber evidence="2">2.7.13.3</ecNumber>
    </recommendedName>
</protein>
<dbReference type="CDD" id="cd00130">
    <property type="entry name" value="PAS"/>
    <property type="match status" value="2"/>
</dbReference>
<dbReference type="InterPro" id="IPR036097">
    <property type="entry name" value="HisK_dim/P_sf"/>
</dbReference>
<evidence type="ECO:0000256" key="6">
    <source>
        <dbReference type="SAM" id="Coils"/>
    </source>
</evidence>
<dbReference type="GO" id="GO:0000155">
    <property type="term" value="F:phosphorelay sensor kinase activity"/>
    <property type="evidence" value="ECO:0007669"/>
    <property type="project" value="InterPro"/>
</dbReference>
<dbReference type="InterPro" id="IPR003594">
    <property type="entry name" value="HATPase_dom"/>
</dbReference>
<evidence type="ECO:0000313" key="10">
    <source>
        <dbReference type="Proteomes" id="UP000480178"/>
    </source>
</evidence>
<gene>
    <name evidence="9" type="ORF">GXP67_06060</name>
</gene>
<dbReference type="Gene3D" id="3.30.565.10">
    <property type="entry name" value="Histidine kinase-like ATPase, C-terminal domain"/>
    <property type="match status" value="1"/>
</dbReference>
<dbReference type="EMBL" id="CP048222">
    <property type="protein sequence ID" value="QHT66253.1"/>
    <property type="molecule type" value="Genomic_DNA"/>
</dbReference>
<keyword evidence="10" id="KW-1185">Reference proteome</keyword>
<feature type="coiled-coil region" evidence="6">
    <location>
        <begin position="144"/>
        <end position="217"/>
    </location>
</feature>
<dbReference type="Proteomes" id="UP000480178">
    <property type="component" value="Chromosome"/>
</dbReference>
<evidence type="ECO:0000256" key="4">
    <source>
        <dbReference type="ARBA" id="ARBA00022679"/>
    </source>
</evidence>
<evidence type="ECO:0000259" key="7">
    <source>
        <dbReference type="PROSITE" id="PS50109"/>
    </source>
</evidence>
<evidence type="ECO:0000256" key="1">
    <source>
        <dbReference type="ARBA" id="ARBA00000085"/>
    </source>
</evidence>
<dbReference type="KEGG" id="rhoz:GXP67_06060"/>
<organism evidence="9 10">
    <name type="scientific">Rhodocytophaga rosea</name>
    <dbReference type="NCBI Taxonomy" id="2704465"/>
    <lineage>
        <taxon>Bacteria</taxon>
        <taxon>Pseudomonadati</taxon>
        <taxon>Bacteroidota</taxon>
        <taxon>Cytophagia</taxon>
        <taxon>Cytophagales</taxon>
        <taxon>Rhodocytophagaceae</taxon>
        <taxon>Rhodocytophaga</taxon>
    </lineage>
</organism>
<keyword evidence="4" id="KW-0808">Transferase</keyword>
<feature type="domain" description="PAS" evidence="8">
    <location>
        <begin position="338"/>
        <end position="408"/>
    </location>
</feature>
<dbReference type="SMART" id="SM00091">
    <property type="entry name" value="PAS"/>
    <property type="match status" value="5"/>
</dbReference>
<sequence>MKLISALTPEMLHIFETLPDLYLILSPDLLILTASDSYLEATFTQRNAIVGRHIFEVFPDNPQTPEANAVLNLRASLLEVLATKKPHQMAIQHYDVPDPSQRERFIERYWAPLNTPVLDKQGEVSYIIHKVVNVTEQVLAQKQIRQGQIDVQMLNEELETTNEELRATNEELTGAKTLLEGLNNELEARVEARTRELQLAQAEAQNQRDRLERLFMQAPAIICIHGGPDLIFELVNPAYQQLFSGRELLGKSLLEALPELEGQPLMEIIHQVYQTGQSYQGQEMLVPISSYPGGPVEERYWNFTYQARRDAYGQVDGMLVFSYDVTDQVVARRKVEASEKQLRLLTDALPVLISYLDREERYQFANRAYESWFHIPSESLLGKPVREVIGEKAYQGVKEYIHRALSGERLDFEAKMPYRDDFTKYIYTSYVPDIQNGNVEGFYALVTDVTDTIEARKKIEESAAQVRSFVESAPFPIGVYVGREMRIEFANQAILDAWGKGNDVIGKRYADVLPELENQEIFNQLDGVYTSGKAFHAKNQRVDLVVDEELQPYYFNYSFTPLYDSQGNIYGVMNTAAEVTDLVIARNKAEESDLFARTLIQQSPVAQVVFQGEEMIISTVNEKMLELLGRDDSIIGKPFMEAVPEFRATPLMAHLREVLQTGQAYYQSEERLELIRYGQPYTGYYEYTYQALMNTRGEKYGIIVTGAEVTSQVEARKKIEKSEQAAQELAKELAASNEELVSANEEITSIVEELSMANTSLKRTNVDLDNFIYTASHDLKAPISNIEALLAALLRTLPADSLSAERTQSITGMMQDSVERFKKTIANLTEVVKLQKENSGEAVLVDLSEVIKEVCFDLDPLIKTATAQLEINVTDCPFIRFSAKNLRSVVYNLLSNALKYRSPDRIAKISISCQSTLQFNILTIQDNGLGMESGRISQLFTMFKRFHDHVEGTGIGLYMVKKMVENAEGKIEVDSKVDVGTTFRVYFRK</sequence>
<dbReference type="InterPro" id="IPR035965">
    <property type="entry name" value="PAS-like_dom_sf"/>
</dbReference>
<dbReference type="InterPro" id="IPR013656">
    <property type="entry name" value="PAS_4"/>
</dbReference>
<feature type="domain" description="Histidine kinase" evidence="7">
    <location>
        <begin position="774"/>
        <end position="989"/>
    </location>
</feature>
<dbReference type="PRINTS" id="PR00344">
    <property type="entry name" value="BCTRLSENSOR"/>
</dbReference>
<name>A0A6C0GEQ2_9BACT</name>
<dbReference type="InterPro" id="IPR052162">
    <property type="entry name" value="Sensor_kinase/Photoreceptor"/>
</dbReference>
<keyword evidence="5" id="KW-0418">Kinase</keyword>
<dbReference type="SMART" id="SM00387">
    <property type="entry name" value="HATPase_c"/>
    <property type="match status" value="1"/>
</dbReference>
<evidence type="ECO:0000313" key="9">
    <source>
        <dbReference type="EMBL" id="QHT66253.1"/>
    </source>
</evidence>
<dbReference type="Pfam" id="PF08448">
    <property type="entry name" value="PAS_4"/>
    <property type="match status" value="5"/>
</dbReference>
<dbReference type="PANTHER" id="PTHR43304">
    <property type="entry name" value="PHYTOCHROME-LIKE PROTEIN CPH1"/>
    <property type="match status" value="1"/>
</dbReference>
<dbReference type="InterPro" id="IPR036890">
    <property type="entry name" value="HATPase_C_sf"/>
</dbReference>
<proteinExistence type="predicted"/>
<evidence type="ECO:0000256" key="2">
    <source>
        <dbReference type="ARBA" id="ARBA00012438"/>
    </source>
</evidence>
<evidence type="ECO:0000256" key="5">
    <source>
        <dbReference type="ARBA" id="ARBA00022777"/>
    </source>
</evidence>
<dbReference type="SMART" id="SM00388">
    <property type="entry name" value="HisKA"/>
    <property type="match status" value="1"/>
</dbReference>
<dbReference type="PANTHER" id="PTHR43304:SF1">
    <property type="entry name" value="PAC DOMAIN-CONTAINING PROTEIN"/>
    <property type="match status" value="1"/>
</dbReference>
<dbReference type="InterPro" id="IPR004358">
    <property type="entry name" value="Sig_transdc_His_kin-like_C"/>
</dbReference>
<keyword evidence="6" id="KW-0175">Coiled coil</keyword>
<evidence type="ECO:0000256" key="3">
    <source>
        <dbReference type="ARBA" id="ARBA00022553"/>
    </source>
</evidence>
<feature type="coiled-coil region" evidence="6">
    <location>
        <begin position="712"/>
        <end position="753"/>
    </location>
</feature>
<dbReference type="SUPFAM" id="SSF55785">
    <property type="entry name" value="PYP-like sensor domain (PAS domain)"/>
    <property type="match status" value="5"/>
</dbReference>
<dbReference type="SUPFAM" id="SSF47384">
    <property type="entry name" value="Homodimeric domain of signal transducing histidine kinase"/>
    <property type="match status" value="1"/>
</dbReference>
<reference evidence="9 10" key="1">
    <citation type="submission" date="2020-01" db="EMBL/GenBank/DDBJ databases">
        <authorList>
            <person name="Kim M.K."/>
        </authorList>
    </citation>
    <scope>NUCLEOTIDE SEQUENCE [LARGE SCALE GENOMIC DNA]</scope>
    <source>
        <strain evidence="9 10">172606-1</strain>
    </source>
</reference>
<dbReference type="NCBIfam" id="TIGR00229">
    <property type="entry name" value="sensory_box"/>
    <property type="match status" value="1"/>
</dbReference>
<dbReference type="Gene3D" id="1.10.287.130">
    <property type="match status" value="1"/>
</dbReference>
<dbReference type="InterPro" id="IPR000014">
    <property type="entry name" value="PAS"/>
</dbReference>
<dbReference type="InterPro" id="IPR003661">
    <property type="entry name" value="HisK_dim/P_dom"/>
</dbReference>
<dbReference type="InterPro" id="IPR005467">
    <property type="entry name" value="His_kinase_dom"/>
</dbReference>
<dbReference type="Gene3D" id="3.30.450.20">
    <property type="entry name" value="PAS domain"/>
    <property type="match status" value="5"/>
</dbReference>
<dbReference type="Pfam" id="PF02518">
    <property type="entry name" value="HATPase_c"/>
    <property type="match status" value="1"/>
</dbReference>
<keyword evidence="3" id="KW-0597">Phosphoprotein</keyword>
<accession>A0A6C0GEQ2</accession>